<evidence type="ECO:0000313" key="2">
    <source>
        <dbReference type="Proteomes" id="UP000887013"/>
    </source>
</evidence>
<organism evidence="1 2">
    <name type="scientific">Nephila pilipes</name>
    <name type="common">Giant wood spider</name>
    <name type="synonym">Nephila maculata</name>
    <dbReference type="NCBI Taxonomy" id="299642"/>
    <lineage>
        <taxon>Eukaryota</taxon>
        <taxon>Metazoa</taxon>
        <taxon>Ecdysozoa</taxon>
        <taxon>Arthropoda</taxon>
        <taxon>Chelicerata</taxon>
        <taxon>Arachnida</taxon>
        <taxon>Araneae</taxon>
        <taxon>Araneomorphae</taxon>
        <taxon>Entelegynae</taxon>
        <taxon>Araneoidea</taxon>
        <taxon>Nephilidae</taxon>
        <taxon>Nephila</taxon>
    </lineage>
</organism>
<sequence length="92" mass="10509">MAIGEVDATTGYYRMFRNAYLPDAVPSSLLCHYASVMHQPKPISNLNNRYLIKQFNLFVDPVTNDEQLHGYFQQDGRTMNIASSTVSEVQDY</sequence>
<dbReference type="AlphaFoldDB" id="A0A8X6UQ21"/>
<name>A0A8X6UQ21_NEPPI</name>
<dbReference type="EMBL" id="BMAW01083041">
    <property type="protein sequence ID" value="GFU31844.1"/>
    <property type="molecule type" value="Genomic_DNA"/>
</dbReference>
<comment type="caution">
    <text evidence="1">The sequence shown here is derived from an EMBL/GenBank/DDBJ whole genome shotgun (WGS) entry which is preliminary data.</text>
</comment>
<dbReference type="Proteomes" id="UP000887013">
    <property type="component" value="Unassembled WGS sequence"/>
</dbReference>
<reference evidence="1" key="1">
    <citation type="submission" date="2020-08" db="EMBL/GenBank/DDBJ databases">
        <title>Multicomponent nature underlies the extraordinary mechanical properties of spider dragline silk.</title>
        <authorList>
            <person name="Kono N."/>
            <person name="Nakamura H."/>
            <person name="Mori M."/>
            <person name="Yoshida Y."/>
            <person name="Ohtoshi R."/>
            <person name="Malay A.D."/>
            <person name="Moran D.A.P."/>
            <person name="Tomita M."/>
            <person name="Numata K."/>
            <person name="Arakawa K."/>
        </authorList>
    </citation>
    <scope>NUCLEOTIDE SEQUENCE</scope>
</reference>
<protein>
    <submittedName>
        <fullName evidence="1">Uncharacterized protein</fullName>
    </submittedName>
</protein>
<keyword evidence="2" id="KW-1185">Reference proteome</keyword>
<proteinExistence type="predicted"/>
<accession>A0A8X6UQ21</accession>
<evidence type="ECO:0000313" key="1">
    <source>
        <dbReference type="EMBL" id="GFU31844.1"/>
    </source>
</evidence>
<gene>
    <name evidence="1" type="ORF">NPIL_61811</name>
</gene>